<dbReference type="AlphaFoldDB" id="A0A523RXK2"/>
<sequence length="284" mass="31687">MNDQDWLDYVRSLIGETEASFKMWTPEEVAIYKKVGITTVLAEFWNLLAVTHKRIAKCAMTANDPYISLPVITTTVDLDSAVDQKVLSVAATTGFTKGGIVIIGEGTVRQEVRLIGSVQVGVSLTMFENLEYTHTAVQADAVELQREIHKVVRVEYASTGKKLDYIEDDKLFLYETGGSGAPQVWLFEDNQVRQVPTPASTEAEYWRVWYLPEFTVLSQLPDILHPLIALEAVINARIKDERLMRALLLKRDHLSGIAMGTLAIAQLQEPGAISPFDSSEEDED</sequence>
<reference evidence="1 2" key="1">
    <citation type="submission" date="2019-03" db="EMBL/GenBank/DDBJ databases">
        <title>Metabolic potential of uncultured bacteria and archaea associated with petroleum seepage in deep-sea sediments.</title>
        <authorList>
            <person name="Dong X."/>
            <person name="Hubert C."/>
        </authorList>
    </citation>
    <scope>NUCLEOTIDE SEQUENCE [LARGE SCALE GENOMIC DNA]</scope>
    <source>
        <strain evidence="1">E44_bin7</strain>
    </source>
</reference>
<evidence type="ECO:0000313" key="2">
    <source>
        <dbReference type="Proteomes" id="UP000316360"/>
    </source>
</evidence>
<name>A0A523RXK2_UNCAE</name>
<accession>A0A523RXK2</accession>
<dbReference type="Proteomes" id="UP000316360">
    <property type="component" value="Unassembled WGS sequence"/>
</dbReference>
<proteinExistence type="predicted"/>
<evidence type="ECO:0000313" key="1">
    <source>
        <dbReference type="EMBL" id="TET10505.1"/>
    </source>
</evidence>
<protein>
    <submittedName>
        <fullName evidence="1">Uncharacterized protein</fullName>
    </submittedName>
</protein>
<gene>
    <name evidence="1" type="ORF">E3J84_03935</name>
</gene>
<dbReference type="EMBL" id="SOKJ01000221">
    <property type="protein sequence ID" value="TET10505.1"/>
    <property type="molecule type" value="Genomic_DNA"/>
</dbReference>
<comment type="caution">
    <text evidence="1">The sequence shown here is derived from an EMBL/GenBank/DDBJ whole genome shotgun (WGS) entry which is preliminary data.</text>
</comment>
<organism evidence="1 2">
    <name type="scientific">Aerophobetes bacterium</name>
    <dbReference type="NCBI Taxonomy" id="2030807"/>
    <lineage>
        <taxon>Bacteria</taxon>
        <taxon>Candidatus Aerophobota</taxon>
    </lineage>
</organism>